<reference evidence="2 3" key="1">
    <citation type="submission" date="2023-12" db="EMBL/GenBank/DDBJ databases">
        <title>Description of Novel Strain Fulvimarina sp. 2208YS6-2-32 isolated from Uroteuthis (Photololigo) edulis.</title>
        <authorList>
            <person name="Park J.-S."/>
        </authorList>
    </citation>
    <scope>NUCLEOTIDE SEQUENCE [LARGE SCALE GENOMIC DNA]</scope>
    <source>
        <strain evidence="2 3">2208YS6-2-32</strain>
    </source>
</reference>
<evidence type="ECO:0000313" key="3">
    <source>
        <dbReference type="Proteomes" id="UP001294412"/>
    </source>
</evidence>
<feature type="domain" description="Glycosyltransferase 2-like" evidence="1">
    <location>
        <begin position="4"/>
        <end position="129"/>
    </location>
</feature>
<dbReference type="Proteomes" id="UP001294412">
    <property type="component" value="Unassembled WGS sequence"/>
</dbReference>
<evidence type="ECO:0000313" key="2">
    <source>
        <dbReference type="EMBL" id="MDY8108795.1"/>
    </source>
</evidence>
<name>A0ABU5I088_9HYPH</name>
<dbReference type="Gene3D" id="3.90.550.10">
    <property type="entry name" value="Spore Coat Polysaccharide Biosynthesis Protein SpsA, Chain A"/>
    <property type="match status" value="1"/>
</dbReference>
<keyword evidence="2" id="KW-0328">Glycosyltransferase</keyword>
<keyword evidence="3" id="KW-1185">Reference proteome</keyword>
<dbReference type="PANTHER" id="PTHR43685">
    <property type="entry name" value="GLYCOSYLTRANSFERASE"/>
    <property type="match status" value="1"/>
</dbReference>
<dbReference type="PANTHER" id="PTHR43685:SF11">
    <property type="entry name" value="GLYCOSYLTRANSFERASE TAGX-RELATED"/>
    <property type="match status" value="1"/>
</dbReference>
<dbReference type="SUPFAM" id="SSF53448">
    <property type="entry name" value="Nucleotide-diphospho-sugar transferases"/>
    <property type="match status" value="1"/>
</dbReference>
<organism evidence="2 3">
    <name type="scientific">Fulvimarina uroteuthidis</name>
    <dbReference type="NCBI Taxonomy" id="3098149"/>
    <lineage>
        <taxon>Bacteria</taxon>
        <taxon>Pseudomonadati</taxon>
        <taxon>Pseudomonadota</taxon>
        <taxon>Alphaproteobacteria</taxon>
        <taxon>Hyphomicrobiales</taxon>
        <taxon>Aurantimonadaceae</taxon>
        <taxon>Fulvimarina</taxon>
    </lineage>
</organism>
<dbReference type="InterPro" id="IPR001173">
    <property type="entry name" value="Glyco_trans_2-like"/>
</dbReference>
<keyword evidence="2" id="KW-0808">Transferase</keyword>
<proteinExistence type="predicted"/>
<evidence type="ECO:0000259" key="1">
    <source>
        <dbReference type="Pfam" id="PF00535"/>
    </source>
</evidence>
<comment type="caution">
    <text evidence="2">The sequence shown here is derived from an EMBL/GenBank/DDBJ whole genome shotgun (WGS) entry which is preliminary data.</text>
</comment>
<dbReference type="EC" id="2.4.-.-" evidence="2"/>
<protein>
    <submittedName>
        <fullName evidence="2">Glycosyltransferase family 2 protein</fullName>
        <ecNumber evidence="2">2.4.-.-</ecNumber>
    </submittedName>
</protein>
<dbReference type="InterPro" id="IPR029044">
    <property type="entry name" value="Nucleotide-diphossugar_trans"/>
</dbReference>
<accession>A0ABU5I088</accession>
<dbReference type="Pfam" id="PF00535">
    <property type="entry name" value="Glycos_transf_2"/>
    <property type="match status" value="1"/>
</dbReference>
<dbReference type="CDD" id="cd06433">
    <property type="entry name" value="GT_2_WfgS_like"/>
    <property type="match status" value="1"/>
</dbReference>
<gene>
    <name evidence="2" type="ORF">U0C82_06505</name>
</gene>
<dbReference type="InterPro" id="IPR050834">
    <property type="entry name" value="Glycosyltransf_2"/>
</dbReference>
<dbReference type="EMBL" id="JAXLPB010000002">
    <property type="protein sequence ID" value="MDY8108795.1"/>
    <property type="molecule type" value="Genomic_DNA"/>
</dbReference>
<sequence length="270" mass="29685">MIVTIVTPTLNAAEYLPQCIASVKQNAVPGAEIDHVVVDPGSTDATIAIAKTAGCRLIQGKDKGIFDAINKGSFQSRGDVLGFLGADDVMLPGAVAEIVKAFETSKARWAVGGIRWIDEQGASLGDLSAPPAWIAPRAYASLGWNPIMHMSTYIRRDLFEELGGFDITYRDAGDYELFMRALEKTPFVRIAKPLTCFRRTGANNSMVNEQRSRLESRAIAKRFGPGFAGERTIWRFAMRALINLRNPGWLAHKTKTAARAFFDPATPRYF</sequence>
<dbReference type="RefSeq" id="WP_322186267.1">
    <property type="nucleotide sequence ID" value="NZ_JAXLPB010000002.1"/>
</dbReference>
<dbReference type="GO" id="GO:0016757">
    <property type="term" value="F:glycosyltransferase activity"/>
    <property type="evidence" value="ECO:0007669"/>
    <property type="project" value="UniProtKB-KW"/>
</dbReference>